<dbReference type="PROSITE" id="PS50181">
    <property type="entry name" value="FBOX"/>
    <property type="match status" value="1"/>
</dbReference>
<organism evidence="2 3">
    <name type="scientific">Priapulus caudatus</name>
    <name type="common">Priapulid worm</name>
    <dbReference type="NCBI Taxonomy" id="37621"/>
    <lineage>
        <taxon>Eukaryota</taxon>
        <taxon>Metazoa</taxon>
        <taxon>Ecdysozoa</taxon>
        <taxon>Scalidophora</taxon>
        <taxon>Priapulida</taxon>
        <taxon>Priapulimorpha</taxon>
        <taxon>Priapulimorphida</taxon>
        <taxon>Priapulidae</taxon>
        <taxon>Priapulus</taxon>
    </lineage>
</organism>
<gene>
    <name evidence="3" type="primary">LOC106817680</name>
</gene>
<dbReference type="Proteomes" id="UP000695022">
    <property type="component" value="Unplaced"/>
</dbReference>
<dbReference type="InterPro" id="IPR001810">
    <property type="entry name" value="F-box_dom"/>
</dbReference>
<dbReference type="GeneID" id="106817680"/>
<evidence type="ECO:0000313" key="3">
    <source>
        <dbReference type="RefSeq" id="XP_014677852.1"/>
    </source>
</evidence>
<protein>
    <submittedName>
        <fullName evidence="3">F-box only protein 36-like</fullName>
    </submittedName>
</protein>
<dbReference type="CDD" id="cd22106">
    <property type="entry name" value="F-box_FBXO36"/>
    <property type="match status" value="1"/>
</dbReference>
<dbReference type="Gene3D" id="1.20.1280.50">
    <property type="match status" value="1"/>
</dbReference>
<dbReference type="InterPro" id="IPR036047">
    <property type="entry name" value="F-box-like_dom_sf"/>
</dbReference>
<dbReference type="RefSeq" id="XP_014677852.1">
    <property type="nucleotide sequence ID" value="XM_014822366.1"/>
</dbReference>
<evidence type="ECO:0000313" key="2">
    <source>
        <dbReference type="Proteomes" id="UP000695022"/>
    </source>
</evidence>
<feature type="domain" description="F-box" evidence="1">
    <location>
        <begin position="92"/>
        <end position="138"/>
    </location>
</feature>
<dbReference type="SUPFAM" id="SSF81383">
    <property type="entry name" value="F-box domain"/>
    <property type="match status" value="1"/>
</dbReference>
<dbReference type="Pfam" id="PF12937">
    <property type="entry name" value="F-box-like"/>
    <property type="match status" value="1"/>
</dbReference>
<reference evidence="3" key="1">
    <citation type="submission" date="2025-08" db="UniProtKB">
        <authorList>
            <consortium name="RefSeq"/>
        </authorList>
    </citation>
    <scope>IDENTIFICATION</scope>
</reference>
<accession>A0ABM1F081</accession>
<evidence type="ECO:0000259" key="1">
    <source>
        <dbReference type="PROSITE" id="PS50181"/>
    </source>
</evidence>
<sequence length="211" mass="24570">MASLIPDGVLLDASDQAPAPSKDFCQLYITTNDEVIWRWWKISLRNEEKLYPGELKDNYEDFLDDERIQNEIKRVFGNNMLEYVKGLVEGHIDYLCRLPRRALLHVVSLLDLPDISKIAQTSKQFQEICWSDDLWSILYHRSSNQPVTEEVESLAKQMGWRNMFFTNKLQLRVKLSQQKRRRFSFDDMASGSMSSTTFITQGDHNVDTAAI</sequence>
<keyword evidence="2" id="KW-1185">Reference proteome</keyword>
<proteinExistence type="predicted"/>
<name>A0ABM1F081_PRICU</name>